<dbReference type="InterPro" id="IPR002885">
    <property type="entry name" value="PPR_rpt"/>
</dbReference>
<evidence type="ECO:0000313" key="5">
    <source>
        <dbReference type="Proteomes" id="UP001418222"/>
    </source>
</evidence>
<dbReference type="PROSITE" id="PS51375">
    <property type="entry name" value="PPR"/>
    <property type="match status" value="2"/>
</dbReference>
<accession>A0AAP0B5I0</accession>
<feature type="repeat" description="PPR" evidence="3">
    <location>
        <begin position="35"/>
        <end position="69"/>
    </location>
</feature>
<reference evidence="4 5" key="1">
    <citation type="journal article" date="2022" name="Nat. Plants">
        <title>Genomes of leafy and leafless Platanthera orchids illuminate the evolution of mycoheterotrophy.</title>
        <authorList>
            <person name="Li M.H."/>
            <person name="Liu K.W."/>
            <person name="Li Z."/>
            <person name="Lu H.C."/>
            <person name="Ye Q.L."/>
            <person name="Zhang D."/>
            <person name="Wang J.Y."/>
            <person name="Li Y.F."/>
            <person name="Zhong Z.M."/>
            <person name="Liu X."/>
            <person name="Yu X."/>
            <person name="Liu D.K."/>
            <person name="Tu X.D."/>
            <person name="Liu B."/>
            <person name="Hao Y."/>
            <person name="Liao X.Y."/>
            <person name="Jiang Y.T."/>
            <person name="Sun W.H."/>
            <person name="Chen J."/>
            <person name="Chen Y.Q."/>
            <person name="Ai Y."/>
            <person name="Zhai J.W."/>
            <person name="Wu S.S."/>
            <person name="Zhou Z."/>
            <person name="Hsiao Y.Y."/>
            <person name="Wu W.L."/>
            <person name="Chen Y.Y."/>
            <person name="Lin Y.F."/>
            <person name="Hsu J.L."/>
            <person name="Li C.Y."/>
            <person name="Wang Z.W."/>
            <person name="Zhao X."/>
            <person name="Zhong W.Y."/>
            <person name="Ma X.K."/>
            <person name="Ma L."/>
            <person name="Huang J."/>
            <person name="Chen G.Z."/>
            <person name="Huang M.Z."/>
            <person name="Huang L."/>
            <person name="Peng D.H."/>
            <person name="Luo Y.B."/>
            <person name="Zou S.Q."/>
            <person name="Chen S.P."/>
            <person name="Lan S."/>
            <person name="Tsai W.C."/>
            <person name="Van de Peer Y."/>
            <person name="Liu Z.J."/>
        </authorList>
    </citation>
    <scope>NUCLEOTIDE SEQUENCE [LARGE SCALE GENOMIC DNA]</scope>
    <source>
        <strain evidence="4">Lor287</strain>
    </source>
</reference>
<keyword evidence="2" id="KW-0677">Repeat</keyword>
<proteinExistence type="inferred from homology"/>
<dbReference type="PANTHER" id="PTHR46128">
    <property type="entry name" value="MITOCHONDRIAL GROUP I INTRON SPLICING FACTOR CCM1"/>
    <property type="match status" value="1"/>
</dbReference>
<dbReference type="NCBIfam" id="TIGR00756">
    <property type="entry name" value="PPR"/>
    <property type="match status" value="2"/>
</dbReference>
<evidence type="ECO:0000256" key="1">
    <source>
        <dbReference type="ARBA" id="ARBA00007626"/>
    </source>
</evidence>
<evidence type="ECO:0000313" key="4">
    <source>
        <dbReference type="EMBL" id="KAK8928743.1"/>
    </source>
</evidence>
<dbReference type="PANTHER" id="PTHR46128:SF211">
    <property type="entry name" value="PENTACOTRIPEPTIDE-REPEAT REGION OF PRORP DOMAIN-CONTAINING PROTEIN"/>
    <property type="match status" value="1"/>
</dbReference>
<organism evidence="4 5">
    <name type="scientific">Platanthera zijinensis</name>
    <dbReference type="NCBI Taxonomy" id="2320716"/>
    <lineage>
        <taxon>Eukaryota</taxon>
        <taxon>Viridiplantae</taxon>
        <taxon>Streptophyta</taxon>
        <taxon>Embryophyta</taxon>
        <taxon>Tracheophyta</taxon>
        <taxon>Spermatophyta</taxon>
        <taxon>Magnoliopsida</taxon>
        <taxon>Liliopsida</taxon>
        <taxon>Asparagales</taxon>
        <taxon>Orchidaceae</taxon>
        <taxon>Orchidoideae</taxon>
        <taxon>Orchideae</taxon>
        <taxon>Orchidinae</taxon>
        <taxon>Platanthera</taxon>
    </lineage>
</organism>
<dbReference type="Gene3D" id="1.25.40.10">
    <property type="entry name" value="Tetratricopeptide repeat domain"/>
    <property type="match status" value="1"/>
</dbReference>
<comment type="caution">
    <text evidence="4">The sequence shown here is derived from an EMBL/GenBank/DDBJ whole genome shotgun (WGS) entry which is preliminary data.</text>
</comment>
<sequence length="123" mass="13902">MIMYSSLVRGLSREGRVVEAIDMLHELHNSCLRLSAVIYNSVLLGLCKARRTERAIGFYAYMVSRGCMPTESTYMILIEGLVHEDFCEEAADLLDKLYSGGVVRKASFQNVVVIFNWKDLESS</sequence>
<evidence type="ECO:0008006" key="6">
    <source>
        <dbReference type="Google" id="ProtNLM"/>
    </source>
</evidence>
<evidence type="ECO:0000256" key="3">
    <source>
        <dbReference type="PROSITE-ProRule" id="PRU00708"/>
    </source>
</evidence>
<keyword evidence="5" id="KW-1185">Reference proteome</keyword>
<evidence type="ECO:0000256" key="2">
    <source>
        <dbReference type="ARBA" id="ARBA00022737"/>
    </source>
</evidence>
<dbReference type="EMBL" id="JBBWWQ010000015">
    <property type="protein sequence ID" value="KAK8928743.1"/>
    <property type="molecule type" value="Genomic_DNA"/>
</dbReference>
<dbReference type="InterPro" id="IPR011990">
    <property type="entry name" value="TPR-like_helical_dom_sf"/>
</dbReference>
<dbReference type="Pfam" id="PF13041">
    <property type="entry name" value="PPR_2"/>
    <property type="match status" value="1"/>
</dbReference>
<dbReference type="Pfam" id="PF01535">
    <property type="entry name" value="PPR"/>
    <property type="match status" value="1"/>
</dbReference>
<comment type="similarity">
    <text evidence="1">Belongs to the PPR family. P subfamily.</text>
</comment>
<gene>
    <name evidence="4" type="ORF">KSP39_PZI017423</name>
</gene>
<dbReference type="Proteomes" id="UP001418222">
    <property type="component" value="Unassembled WGS sequence"/>
</dbReference>
<protein>
    <recommendedName>
        <fullName evidence="6">Pentatricopeptide repeat-containing protein</fullName>
    </recommendedName>
</protein>
<feature type="repeat" description="PPR" evidence="3">
    <location>
        <begin position="1"/>
        <end position="34"/>
    </location>
</feature>
<dbReference type="AlphaFoldDB" id="A0AAP0B5I0"/>
<name>A0AAP0B5I0_9ASPA</name>
<dbReference type="InterPro" id="IPR050872">
    <property type="entry name" value="PPR_P_subfamily"/>
</dbReference>